<accession>I0R9T0</accession>
<name>I0R9T0_9FIRM</name>
<comment type="caution">
    <text evidence="2">The sequence shown here is derived from an EMBL/GenBank/DDBJ whole genome shotgun (WGS) entry which is preliminary data.</text>
</comment>
<dbReference type="Proteomes" id="UP000005039">
    <property type="component" value="Unassembled WGS sequence"/>
</dbReference>
<keyword evidence="1" id="KW-0812">Transmembrane</keyword>
<keyword evidence="3" id="KW-1185">Reference proteome</keyword>
<feature type="transmembrane region" description="Helical" evidence="1">
    <location>
        <begin position="6"/>
        <end position="29"/>
    </location>
</feature>
<evidence type="ECO:0000256" key="1">
    <source>
        <dbReference type="SAM" id="Phobius"/>
    </source>
</evidence>
<gene>
    <name evidence="2" type="ORF">HMPREF9970_2582</name>
</gene>
<dbReference type="EMBL" id="AJGH01000040">
    <property type="protein sequence ID" value="EIC96438.1"/>
    <property type="molecule type" value="Genomic_DNA"/>
</dbReference>
<protein>
    <submittedName>
        <fullName evidence="2">Uncharacterized protein</fullName>
    </submittedName>
</protein>
<organism evidence="2 3">
    <name type="scientific">Lachnoanaerobaculum saburreum F0468</name>
    <dbReference type="NCBI Taxonomy" id="1095750"/>
    <lineage>
        <taxon>Bacteria</taxon>
        <taxon>Bacillati</taxon>
        <taxon>Bacillota</taxon>
        <taxon>Clostridia</taxon>
        <taxon>Lachnospirales</taxon>
        <taxon>Lachnospiraceae</taxon>
        <taxon>Lachnoanaerobaculum</taxon>
    </lineage>
</organism>
<keyword evidence="1" id="KW-1133">Transmembrane helix</keyword>
<sequence length="37" mass="4657">MFTRWVLPAFFIEISFFIIFFLVYIIFIYDRIEEKTS</sequence>
<dbReference type="AlphaFoldDB" id="I0R9T0"/>
<evidence type="ECO:0000313" key="2">
    <source>
        <dbReference type="EMBL" id="EIC96438.1"/>
    </source>
</evidence>
<keyword evidence="1" id="KW-0472">Membrane</keyword>
<reference evidence="2 3" key="1">
    <citation type="submission" date="2012-03" db="EMBL/GenBank/DDBJ databases">
        <authorList>
            <person name="Durkin A.S."/>
            <person name="McCorrison J."/>
            <person name="Torralba M."/>
            <person name="Gillis M."/>
            <person name="Methe B."/>
            <person name="Sutton G."/>
            <person name="Nelson K.E."/>
        </authorList>
    </citation>
    <scope>NUCLEOTIDE SEQUENCE [LARGE SCALE GENOMIC DNA]</scope>
    <source>
        <strain evidence="2 3">F0468</strain>
    </source>
</reference>
<proteinExistence type="predicted"/>
<evidence type="ECO:0000313" key="3">
    <source>
        <dbReference type="Proteomes" id="UP000005039"/>
    </source>
</evidence>